<sequence>MKSDCRISGASRNLALSAAASGFVPTKKRLHMFGSLKDWMGRDHFRMRKPRNVRTEMSLHILAYNIKRAIADLGAPAFMATMRE</sequence>
<protein>
    <recommendedName>
        <fullName evidence="1">Transposase IS4-like domain-containing protein</fullName>
    </recommendedName>
</protein>
<dbReference type="GO" id="GO:0006313">
    <property type="term" value="P:DNA transposition"/>
    <property type="evidence" value="ECO:0007669"/>
    <property type="project" value="InterPro"/>
</dbReference>
<accession>A0A2N9VV90</accession>
<reference evidence="2 3" key="1">
    <citation type="journal article" date="2017" name="Int J Environ Stud">
        <title>Does the Miocene-Pliocene relict legume Oxytropis triphylla form nitrogen-fixing nodules with a combination of bacterial strains?</title>
        <authorList>
            <person name="Safronova V."/>
            <person name="Belimov A."/>
            <person name="Sazanova A."/>
            <person name="Kuznetsova I."/>
            <person name="Popova J."/>
            <person name="Andronov E."/>
            <person name="Verkhozina A."/>
            <person name="Tikhonovich I."/>
        </authorList>
    </citation>
    <scope>NUCLEOTIDE SEQUENCE [LARGE SCALE GENOMIC DNA]</scope>
    <source>
        <strain evidence="2 3">Tri-38</strain>
    </source>
</reference>
<evidence type="ECO:0000313" key="3">
    <source>
        <dbReference type="Proteomes" id="UP000232163"/>
    </source>
</evidence>
<comment type="caution">
    <text evidence="2">The sequence shown here is derived from an EMBL/GenBank/DDBJ whole genome shotgun (WGS) entry which is preliminary data.</text>
</comment>
<dbReference type="GO" id="GO:0003677">
    <property type="term" value="F:DNA binding"/>
    <property type="evidence" value="ECO:0007669"/>
    <property type="project" value="InterPro"/>
</dbReference>
<evidence type="ECO:0000313" key="2">
    <source>
        <dbReference type="EMBL" id="PIO43408.1"/>
    </source>
</evidence>
<feature type="domain" description="Transposase IS4-like" evidence="1">
    <location>
        <begin position="31"/>
        <end position="66"/>
    </location>
</feature>
<dbReference type="GO" id="GO:0004803">
    <property type="term" value="F:transposase activity"/>
    <property type="evidence" value="ECO:0007669"/>
    <property type="project" value="InterPro"/>
</dbReference>
<dbReference type="AlphaFoldDB" id="A0A2N9VV90"/>
<organism evidence="2 3">
    <name type="scientific">Phyllobacterium zundukense</name>
    <dbReference type="NCBI Taxonomy" id="1867719"/>
    <lineage>
        <taxon>Bacteria</taxon>
        <taxon>Pseudomonadati</taxon>
        <taxon>Pseudomonadota</taxon>
        <taxon>Alphaproteobacteria</taxon>
        <taxon>Hyphomicrobiales</taxon>
        <taxon>Phyllobacteriaceae</taxon>
        <taxon>Phyllobacterium</taxon>
    </lineage>
</organism>
<evidence type="ECO:0000259" key="1">
    <source>
        <dbReference type="Pfam" id="PF01609"/>
    </source>
</evidence>
<name>A0A2N9VV90_9HYPH</name>
<dbReference type="Proteomes" id="UP000232163">
    <property type="component" value="Unassembled WGS sequence"/>
</dbReference>
<dbReference type="EMBL" id="MZMT01000040">
    <property type="protein sequence ID" value="PIO43408.1"/>
    <property type="molecule type" value="Genomic_DNA"/>
</dbReference>
<keyword evidence="3" id="KW-1185">Reference proteome</keyword>
<gene>
    <name evidence="2" type="ORF">B5P45_18000</name>
</gene>
<dbReference type="InterPro" id="IPR002559">
    <property type="entry name" value="Transposase_11"/>
</dbReference>
<proteinExistence type="predicted"/>
<dbReference type="Pfam" id="PF01609">
    <property type="entry name" value="DDE_Tnp_1"/>
    <property type="match status" value="1"/>
</dbReference>